<accession>A0A0R3RFG3</accession>
<evidence type="ECO:0000313" key="2">
    <source>
        <dbReference type="WBParaSite" id="EEL_0000009701-mRNA-1"/>
    </source>
</evidence>
<sequence>MRSDLSEVNTAMEMDQWARSDLKTSIPGTQLTVMDRTFEGNGVSQWSMGMNDHDHRRSDSVSLCSYHSGNERCCGYPNCLELIMERASWKPEKLRIFHCNDCGGTTIQEIRSLYIDGRLRRSYSMDRMQHDWHCSHCGFWNSNSDTVSIYKTTNLLNAKHFNSSSRTISRTSMLTSLTDLCKHPTPSASYHSQKHNKFSIRSNSIQCKHNKKCNEKFGQYMRSGGCNHAVINESQMGSSLMQKSKVEIEAVKWTATQEASIVKSTSTATAMESLKASPTRKNLLRSISAEESKGFQTVVARETEPKMKLLRTAKWTIDSTQSTTCKDDTESTLNEQMGNEKSLNSAVPLTPTTEVIVDQHNRGYDVGTGRSLPIDLLETALELNCEVIESSKKTRKTAKQISETDLKTAIEKTTTLLGDVNGCPTKYNG</sequence>
<proteinExistence type="predicted"/>
<reference evidence="2" key="1">
    <citation type="submission" date="2017-02" db="UniProtKB">
        <authorList>
            <consortium name="WormBaseParasite"/>
        </authorList>
    </citation>
    <scope>IDENTIFICATION</scope>
</reference>
<protein>
    <submittedName>
        <fullName evidence="2">CENP-V/GFA domain-containing protein</fullName>
    </submittedName>
</protein>
<organism evidence="1 2">
    <name type="scientific">Elaeophora elaphi</name>
    <dbReference type="NCBI Taxonomy" id="1147741"/>
    <lineage>
        <taxon>Eukaryota</taxon>
        <taxon>Metazoa</taxon>
        <taxon>Ecdysozoa</taxon>
        <taxon>Nematoda</taxon>
        <taxon>Chromadorea</taxon>
        <taxon>Rhabditida</taxon>
        <taxon>Spirurina</taxon>
        <taxon>Spiruromorpha</taxon>
        <taxon>Filarioidea</taxon>
        <taxon>Onchocercidae</taxon>
        <taxon>Elaeophora</taxon>
    </lineage>
</organism>
<dbReference type="Proteomes" id="UP000050640">
    <property type="component" value="Unplaced"/>
</dbReference>
<keyword evidence="1" id="KW-1185">Reference proteome</keyword>
<evidence type="ECO:0000313" key="1">
    <source>
        <dbReference type="Proteomes" id="UP000050640"/>
    </source>
</evidence>
<dbReference type="WBParaSite" id="EEL_0000009701-mRNA-1">
    <property type="protein sequence ID" value="EEL_0000009701-mRNA-1"/>
    <property type="gene ID" value="EEL_0000009701"/>
</dbReference>
<name>A0A0R3RFG3_9BILA</name>
<dbReference type="AlphaFoldDB" id="A0A0R3RFG3"/>